<evidence type="ECO:0000256" key="4">
    <source>
        <dbReference type="ARBA" id="ARBA00022737"/>
    </source>
</evidence>
<comment type="subcellular location">
    <subcellularLocation>
        <location evidence="1">Nucleus</location>
    </subcellularLocation>
</comment>
<keyword evidence="2" id="KW-0698">rRNA processing</keyword>
<accession>A0A9W8HWL9</accession>
<sequence>MMYWLLVGALAGRDELSLDPIVRFLVKFIDHPRYTSVLVTVAETLLDIYDDLLYQSTRIAELVMRLRAKVRLELRLQQDMTMLLGSMDMLMAACKVSHAQAADAVPATGGAQDT</sequence>
<evidence type="ECO:0000313" key="8">
    <source>
        <dbReference type="Proteomes" id="UP001140094"/>
    </source>
</evidence>
<proteinExistence type="predicted"/>
<dbReference type="GO" id="GO:0045943">
    <property type="term" value="P:positive regulation of transcription by RNA polymerase I"/>
    <property type="evidence" value="ECO:0007669"/>
    <property type="project" value="TreeGrafter"/>
</dbReference>
<evidence type="ECO:0000256" key="1">
    <source>
        <dbReference type="ARBA" id="ARBA00004123"/>
    </source>
</evidence>
<dbReference type="PANTHER" id="PTHR19924">
    <property type="entry name" value="UTP15 U3 SMALL NUCLEOLAR RNA-ASSOCIATED PROTEIN 15 FAMILY MEMBER"/>
    <property type="match status" value="1"/>
</dbReference>
<evidence type="ECO:0000256" key="2">
    <source>
        <dbReference type="ARBA" id="ARBA00022552"/>
    </source>
</evidence>
<organism evidence="7 8">
    <name type="scientific">Coemansia guatemalensis</name>
    <dbReference type="NCBI Taxonomy" id="2761395"/>
    <lineage>
        <taxon>Eukaryota</taxon>
        <taxon>Fungi</taxon>
        <taxon>Fungi incertae sedis</taxon>
        <taxon>Zoopagomycota</taxon>
        <taxon>Kickxellomycotina</taxon>
        <taxon>Kickxellomycetes</taxon>
        <taxon>Kickxellales</taxon>
        <taxon>Kickxellaceae</taxon>
        <taxon>Coemansia</taxon>
    </lineage>
</organism>
<feature type="domain" description="U3 small nucleolar RNA-associated protein 15 C-terminal" evidence="6">
    <location>
        <begin position="7"/>
        <end position="90"/>
    </location>
</feature>
<dbReference type="OrthoDB" id="5547920at2759"/>
<protein>
    <submittedName>
        <fullName evidence="7">U3 small nucleolar RNA-associated protein 15</fullName>
    </submittedName>
</protein>
<dbReference type="Proteomes" id="UP001140094">
    <property type="component" value="Unassembled WGS sequence"/>
</dbReference>
<evidence type="ECO:0000259" key="6">
    <source>
        <dbReference type="Pfam" id="PF09384"/>
    </source>
</evidence>
<dbReference type="Pfam" id="PF09384">
    <property type="entry name" value="UTP15_C"/>
    <property type="match status" value="1"/>
</dbReference>
<evidence type="ECO:0000313" key="7">
    <source>
        <dbReference type="EMBL" id="KAJ2800064.1"/>
    </source>
</evidence>
<reference evidence="7" key="1">
    <citation type="submission" date="2022-07" db="EMBL/GenBank/DDBJ databases">
        <title>Phylogenomic reconstructions and comparative analyses of Kickxellomycotina fungi.</title>
        <authorList>
            <person name="Reynolds N.K."/>
            <person name="Stajich J.E."/>
            <person name="Barry K."/>
            <person name="Grigoriev I.V."/>
            <person name="Crous P."/>
            <person name="Smith M.E."/>
        </authorList>
    </citation>
    <scope>NUCLEOTIDE SEQUENCE</scope>
    <source>
        <strain evidence="7">NRRL 1565</strain>
    </source>
</reference>
<dbReference type="InterPro" id="IPR018983">
    <property type="entry name" value="U3_snoRNA-assocProt_15_C"/>
</dbReference>
<evidence type="ECO:0000256" key="3">
    <source>
        <dbReference type="ARBA" id="ARBA00022574"/>
    </source>
</evidence>
<dbReference type="PANTHER" id="PTHR19924:SF26">
    <property type="entry name" value="U3 SMALL NUCLEOLAR RNA-ASSOCIATED PROTEIN 15 HOMOLOG"/>
    <property type="match status" value="1"/>
</dbReference>
<dbReference type="GO" id="GO:0005730">
    <property type="term" value="C:nucleolus"/>
    <property type="evidence" value="ECO:0007669"/>
    <property type="project" value="InterPro"/>
</dbReference>
<keyword evidence="3" id="KW-0853">WD repeat</keyword>
<keyword evidence="4" id="KW-0677">Repeat</keyword>
<comment type="caution">
    <text evidence="7">The sequence shown here is derived from an EMBL/GenBank/DDBJ whole genome shotgun (WGS) entry which is preliminary data.</text>
</comment>
<keyword evidence="5" id="KW-0539">Nucleus</keyword>
<evidence type="ECO:0000256" key="5">
    <source>
        <dbReference type="ARBA" id="ARBA00023242"/>
    </source>
</evidence>
<dbReference type="AlphaFoldDB" id="A0A9W8HWL9"/>
<keyword evidence="8" id="KW-1185">Reference proteome</keyword>
<gene>
    <name evidence="7" type="primary">utp15_2</name>
    <name evidence="7" type="ORF">H4R20_004200</name>
</gene>
<name>A0A9W8HWL9_9FUNG</name>
<dbReference type="GO" id="GO:0006364">
    <property type="term" value="P:rRNA processing"/>
    <property type="evidence" value="ECO:0007669"/>
    <property type="project" value="UniProtKB-KW"/>
</dbReference>
<dbReference type="EMBL" id="JANBUO010001056">
    <property type="protein sequence ID" value="KAJ2800064.1"/>
    <property type="molecule type" value="Genomic_DNA"/>
</dbReference>